<sequence length="698" mass="78390">MTTPGPARHLTAAPEPVVVPRVHADRATYQGWVDQHCTSYASRWDRMKNYDRFVEQWPVLADWFDAPLRQRLLDKENCVRGQHPHGGASVIMPYLTYLSLVHGVGLDYPVLLARTFTSPFKLQARHGGLGVDAGLFDRHVARLTELGYATARTQLVWPLGRMLLHRGDPDLTALGVDDLDKLRAAIDAFTARLRLDPVREFYSRAPVERPPAVVADGYLRSAIARLHAVHVLLFDLSQVDRPPTGRVTAGSWVDRLAPPDAPPKIRAVVERYLRLHMDANLDRPQTVRHARDALRRLVTWMGGAYPEMDSLADLHREHAEEFLRWLGTQTNQQTGAPLSISYRRSVVTLITRFVTETAAWGWDDVPARVLFTRGDIPKIPKPLPRFIPDHELGKLMTAVEQLPNSYQRAALIVARWSGARRDEIRRLAVDCLDTYPDGHPRLRIPVGKGYAERSIPLHPQAAEALQPLIDPARCTGGRRRWDSSAAREVQHIFVVRGKLLSKSLLFDMALAEACTAAGLVDSAGKATITAHRFRHTIGTQLAEGGARIQTIMAVLGHRTPNMSIIYATLSDPTVKQQYQDALDRHLGPDVTLAGPAADALREHRLDPEAVSWVQTNFLKTELELGHCLRTPAEGPCECDLVLTCSKFLTTSDYTPRLRARLDVEQQLIDDATARNWPREIERHEATKRRLEQLLHDLT</sequence>
<name>A0A1I3HAI3_9ACTN</name>
<dbReference type="RefSeq" id="WP_218031169.1">
    <property type="nucleotide sequence ID" value="NZ_BKAF01000008.1"/>
</dbReference>
<dbReference type="GO" id="GO:0015074">
    <property type="term" value="P:DNA integration"/>
    <property type="evidence" value="ECO:0007669"/>
    <property type="project" value="InterPro"/>
</dbReference>
<feature type="domain" description="Core-binding (CB)" evidence="5">
    <location>
        <begin position="263"/>
        <end position="355"/>
    </location>
</feature>
<gene>
    <name evidence="6" type="ORF">SAMN05216561_10797</name>
</gene>
<keyword evidence="1 3" id="KW-0238">DNA-binding</keyword>
<reference evidence="6 7" key="1">
    <citation type="submission" date="2016-10" db="EMBL/GenBank/DDBJ databases">
        <authorList>
            <person name="de Groot N.N."/>
        </authorList>
    </citation>
    <scope>NUCLEOTIDE SEQUENCE [LARGE SCALE GENOMIC DNA]</scope>
    <source>
        <strain evidence="6 7">CGMCC 1.11156</strain>
    </source>
</reference>
<keyword evidence="2" id="KW-0233">DNA recombination</keyword>
<dbReference type="CDD" id="cd00397">
    <property type="entry name" value="DNA_BRE_C"/>
    <property type="match status" value="1"/>
</dbReference>
<protein>
    <submittedName>
        <fullName evidence="6">Site-specific recombinase XerD</fullName>
    </submittedName>
</protein>
<dbReference type="Pfam" id="PF00589">
    <property type="entry name" value="Phage_integrase"/>
    <property type="match status" value="1"/>
</dbReference>
<dbReference type="InterPro" id="IPR013762">
    <property type="entry name" value="Integrase-like_cat_sf"/>
</dbReference>
<organism evidence="6 7">
    <name type="scientific">Nocardioides psychrotolerans</name>
    <dbReference type="NCBI Taxonomy" id="1005945"/>
    <lineage>
        <taxon>Bacteria</taxon>
        <taxon>Bacillati</taxon>
        <taxon>Actinomycetota</taxon>
        <taxon>Actinomycetes</taxon>
        <taxon>Propionibacteriales</taxon>
        <taxon>Nocardioidaceae</taxon>
        <taxon>Nocardioides</taxon>
    </lineage>
</organism>
<evidence type="ECO:0000259" key="4">
    <source>
        <dbReference type="PROSITE" id="PS51898"/>
    </source>
</evidence>
<evidence type="ECO:0000259" key="5">
    <source>
        <dbReference type="PROSITE" id="PS51900"/>
    </source>
</evidence>
<dbReference type="SUPFAM" id="SSF56349">
    <property type="entry name" value="DNA breaking-rejoining enzymes"/>
    <property type="match status" value="1"/>
</dbReference>
<dbReference type="EMBL" id="FOQG01000007">
    <property type="protein sequence ID" value="SFI32652.1"/>
    <property type="molecule type" value="Genomic_DNA"/>
</dbReference>
<evidence type="ECO:0000313" key="7">
    <source>
        <dbReference type="Proteomes" id="UP000198649"/>
    </source>
</evidence>
<evidence type="ECO:0000256" key="1">
    <source>
        <dbReference type="ARBA" id="ARBA00023125"/>
    </source>
</evidence>
<dbReference type="InterPro" id="IPR050090">
    <property type="entry name" value="Tyrosine_recombinase_XerCD"/>
</dbReference>
<dbReference type="GO" id="GO:0003677">
    <property type="term" value="F:DNA binding"/>
    <property type="evidence" value="ECO:0007669"/>
    <property type="project" value="UniProtKB-UniRule"/>
</dbReference>
<dbReference type="InterPro" id="IPR011010">
    <property type="entry name" value="DNA_brk_join_enz"/>
</dbReference>
<dbReference type="GO" id="GO:0006310">
    <property type="term" value="P:DNA recombination"/>
    <property type="evidence" value="ECO:0007669"/>
    <property type="project" value="UniProtKB-KW"/>
</dbReference>
<dbReference type="InterPro" id="IPR044068">
    <property type="entry name" value="CB"/>
</dbReference>
<dbReference type="AlphaFoldDB" id="A0A1I3HAI3"/>
<feature type="domain" description="Tyr recombinase" evidence="4">
    <location>
        <begin position="382"/>
        <end position="579"/>
    </location>
</feature>
<dbReference type="Proteomes" id="UP000198649">
    <property type="component" value="Unassembled WGS sequence"/>
</dbReference>
<evidence type="ECO:0000256" key="3">
    <source>
        <dbReference type="PROSITE-ProRule" id="PRU01248"/>
    </source>
</evidence>
<evidence type="ECO:0000313" key="6">
    <source>
        <dbReference type="EMBL" id="SFI32652.1"/>
    </source>
</evidence>
<dbReference type="InterPro" id="IPR002104">
    <property type="entry name" value="Integrase_catalytic"/>
</dbReference>
<accession>A0A1I3HAI3</accession>
<evidence type="ECO:0000256" key="2">
    <source>
        <dbReference type="ARBA" id="ARBA00023172"/>
    </source>
</evidence>
<dbReference type="STRING" id="1005945.SAMN05216561_10797"/>
<dbReference type="PROSITE" id="PS51900">
    <property type="entry name" value="CB"/>
    <property type="match status" value="1"/>
</dbReference>
<keyword evidence="7" id="KW-1185">Reference proteome</keyword>
<dbReference type="PANTHER" id="PTHR30349">
    <property type="entry name" value="PHAGE INTEGRASE-RELATED"/>
    <property type="match status" value="1"/>
</dbReference>
<dbReference type="PANTHER" id="PTHR30349:SF90">
    <property type="entry name" value="TYROSINE RECOMBINASE XERD"/>
    <property type="match status" value="1"/>
</dbReference>
<dbReference type="PROSITE" id="PS51898">
    <property type="entry name" value="TYR_RECOMBINASE"/>
    <property type="match status" value="1"/>
</dbReference>
<dbReference type="Gene3D" id="1.10.443.10">
    <property type="entry name" value="Intergrase catalytic core"/>
    <property type="match status" value="1"/>
</dbReference>
<proteinExistence type="predicted"/>